<dbReference type="EC" id="1.2.7.12" evidence="2"/>
<organism evidence="2 3">
    <name type="scientific">Desulfobaculum xiamenense</name>
    <dbReference type="NCBI Taxonomy" id="995050"/>
    <lineage>
        <taxon>Bacteria</taxon>
        <taxon>Pseudomonadati</taxon>
        <taxon>Thermodesulfobacteriota</taxon>
        <taxon>Desulfovibrionia</taxon>
        <taxon>Desulfovibrionales</taxon>
        <taxon>Desulfovibrionaceae</taxon>
        <taxon>Desulfobaculum</taxon>
    </lineage>
</organism>
<protein>
    <submittedName>
        <fullName evidence="2">Formylmethanofuran dehydrogenase subunit E</fullName>
        <ecNumber evidence="2">1.2.7.12</ecNumber>
    </submittedName>
</protein>
<dbReference type="PANTHER" id="PTHR13939">
    <property type="entry name" value="NICOTINAMIDE-NUCLEOTIDE AMIDOHYDROLASE PNCC"/>
    <property type="match status" value="1"/>
</dbReference>
<dbReference type="SUPFAM" id="SSF53218">
    <property type="entry name" value="Molybdenum cofactor biosynthesis proteins"/>
    <property type="match status" value="1"/>
</dbReference>
<feature type="domain" description="MoaB/Mog" evidence="1">
    <location>
        <begin position="269"/>
        <end position="401"/>
    </location>
</feature>
<dbReference type="Pfam" id="PF23475">
    <property type="entry name" value="zf-Tbcl_FmdE"/>
    <property type="match status" value="1"/>
</dbReference>
<dbReference type="AlphaFoldDB" id="A0A846QM80"/>
<evidence type="ECO:0000313" key="2">
    <source>
        <dbReference type="EMBL" id="NJB67562.1"/>
    </source>
</evidence>
<dbReference type="InterPro" id="IPR036425">
    <property type="entry name" value="MoaB/Mog-like_dom_sf"/>
</dbReference>
<accession>A0A846QM80</accession>
<comment type="caution">
    <text evidence="2">The sequence shown here is derived from an EMBL/GenBank/DDBJ whole genome shotgun (WGS) entry which is preliminary data.</text>
</comment>
<dbReference type="SMART" id="SM00852">
    <property type="entry name" value="MoCF_biosynth"/>
    <property type="match status" value="1"/>
</dbReference>
<sequence>MWFLKEKPKQEQDSARLREEIGTLGPDILSVEPIRVRRDMLVKRSKGGIAICPMCHEAYPAVHGPMCRSCRGESPYVKHDEDSACVVFPVPEAVHAVPVDHALGEQAVHDMTRIVPGESKGAAFRKGQTFEAGDLCRLQQMGRNNVYVTEAAVGEDWVHENDCAKAFAAALAGDGVIPGGEPHEGKVGLKADRDGLLCVNTDRLYSFNMAPGVMAASRSGWTIVNKGADIAGTRAIPLYLKRNLFERAMAALTDGPVFSVLPLRAARAGVLVTGDEVFSGKIEDRFEGIIRAKLTALGSNVNRSAIVPDDREQIRDHVKQFIADGCDLIITTAGLSVDPDDVTRHGLVDAGATDLVYGAPILPGAMTLVGRIGEAQLLGVPACALFFARTSLDLLLPRLLAGLSITREDLARMGEGGMCLGCANCSFPKCPFGK</sequence>
<dbReference type="Pfam" id="PF00994">
    <property type="entry name" value="MoCF_biosynth"/>
    <property type="match status" value="1"/>
</dbReference>
<dbReference type="InterPro" id="IPR001453">
    <property type="entry name" value="MoaB/Mog_dom"/>
</dbReference>
<dbReference type="EMBL" id="JAATJA010000001">
    <property type="protein sequence ID" value="NJB67562.1"/>
    <property type="molecule type" value="Genomic_DNA"/>
</dbReference>
<dbReference type="Gene3D" id="3.30.60.80">
    <property type="match status" value="1"/>
</dbReference>
<dbReference type="PANTHER" id="PTHR13939:SF0">
    <property type="entry name" value="NMN AMIDOHYDROLASE-LIKE PROTEIN YFAY"/>
    <property type="match status" value="1"/>
</dbReference>
<evidence type="ECO:0000259" key="1">
    <source>
        <dbReference type="SMART" id="SM00852"/>
    </source>
</evidence>
<dbReference type="Proteomes" id="UP000580856">
    <property type="component" value="Unassembled WGS sequence"/>
</dbReference>
<dbReference type="InterPro" id="IPR050101">
    <property type="entry name" value="CinA"/>
</dbReference>
<dbReference type="InterPro" id="IPR057035">
    <property type="entry name" value="Znf-Tbcl_FmdE"/>
</dbReference>
<evidence type="ECO:0000313" key="3">
    <source>
        <dbReference type="Proteomes" id="UP000580856"/>
    </source>
</evidence>
<gene>
    <name evidence="2" type="ORF">GGQ74_001202</name>
</gene>
<name>A0A846QM80_9BACT</name>
<keyword evidence="3" id="KW-1185">Reference proteome</keyword>
<keyword evidence="2" id="KW-0560">Oxidoreductase</keyword>
<dbReference type="GO" id="GO:0018493">
    <property type="term" value="F:formylmethanofuran dehydrogenase activity"/>
    <property type="evidence" value="ECO:0007669"/>
    <property type="project" value="UniProtKB-EC"/>
</dbReference>
<dbReference type="CDD" id="cd03522">
    <property type="entry name" value="MoeA_like"/>
    <property type="match status" value="1"/>
</dbReference>
<dbReference type="Gene3D" id="3.40.980.10">
    <property type="entry name" value="MoaB/Mog-like domain"/>
    <property type="match status" value="1"/>
</dbReference>
<dbReference type="UniPathway" id="UPA00344"/>
<reference evidence="2 3" key="1">
    <citation type="submission" date="2020-03" db="EMBL/GenBank/DDBJ databases">
        <title>Genomic Encyclopedia of Type Strains, Phase IV (KMG-IV): sequencing the most valuable type-strain genomes for metagenomic binning, comparative biology and taxonomic classification.</title>
        <authorList>
            <person name="Goeker M."/>
        </authorList>
    </citation>
    <scope>NUCLEOTIDE SEQUENCE [LARGE SCALE GENOMIC DNA]</scope>
    <source>
        <strain evidence="2 3">DSM 24233</strain>
    </source>
</reference>
<proteinExistence type="predicted"/>